<evidence type="ECO:0000313" key="3">
    <source>
        <dbReference type="Proteomes" id="UP000766570"/>
    </source>
</evidence>
<evidence type="ECO:0000313" key="2">
    <source>
        <dbReference type="EMBL" id="MBP2374326.1"/>
    </source>
</evidence>
<dbReference type="PANTHER" id="PTHR43798">
    <property type="entry name" value="MONOACYLGLYCEROL LIPASE"/>
    <property type="match status" value="1"/>
</dbReference>
<dbReference type="Proteomes" id="UP000766570">
    <property type="component" value="Unassembled WGS sequence"/>
</dbReference>
<comment type="caution">
    <text evidence="2">The sequence shown here is derived from an EMBL/GenBank/DDBJ whole genome shotgun (WGS) entry which is preliminary data.</text>
</comment>
<proteinExistence type="predicted"/>
<dbReference type="SUPFAM" id="SSF53474">
    <property type="entry name" value="alpha/beta-Hydrolases"/>
    <property type="match status" value="1"/>
</dbReference>
<protein>
    <submittedName>
        <fullName evidence="2">Pimeloyl-ACP methyl ester carboxylesterase</fullName>
    </submittedName>
</protein>
<dbReference type="Pfam" id="PF00561">
    <property type="entry name" value="Abhydrolase_1"/>
    <property type="match status" value="1"/>
</dbReference>
<dbReference type="EMBL" id="JAGIOE010000001">
    <property type="protein sequence ID" value="MBP2374326.1"/>
    <property type="molecule type" value="Genomic_DNA"/>
</dbReference>
<reference evidence="2 3" key="1">
    <citation type="submission" date="2021-03" db="EMBL/GenBank/DDBJ databases">
        <title>Sequencing the genomes of 1000 actinobacteria strains.</title>
        <authorList>
            <person name="Klenk H.-P."/>
        </authorList>
    </citation>
    <scope>NUCLEOTIDE SEQUENCE [LARGE SCALE GENOMIC DNA]</scope>
    <source>
        <strain evidence="2 3">DSM 15454</strain>
    </source>
</reference>
<name>A0ABS4WDN9_9MICC</name>
<dbReference type="Gene3D" id="3.40.50.1820">
    <property type="entry name" value="alpha/beta hydrolase"/>
    <property type="match status" value="1"/>
</dbReference>
<feature type="domain" description="AB hydrolase-1" evidence="1">
    <location>
        <begin position="31"/>
        <end position="157"/>
    </location>
</feature>
<accession>A0ABS4WDN9</accession>
<organism evidence="2 3">
    <name type="scientific">Paeniglutamicibacter psychrophenolicus</name>
    <dbReference type="NCBI Taxonomy" id="257454"/>
    <lineage>
        <taxon>Bacteria</taxon>
        <taxon>Bacillati</taxon>
        <taxon>Actinomycetota</taxon>
        <taxon>Actinomycetes</taxon>
        <taxon>Micrococcales</taxon>
        <taxon>Micrococcaceae</taxon>
        <taxon>Paeniglutamicibacter</taxon>
    </lineage>
</organism>
<evidence type="ECO:0000259" key="1">
    <source>
        <dbReference type="Pfam" id="PF00561"/>
    </source>
</evidence>
<dbReference type="InterPro" id="IPR050266">
    <property type="entry name" value="AB_hydrolase_sf"/>
</dbReference>
<dbReference type="PANTHER" id="PTHR43798:SF5">
    <property type="entry name" value="MONOACYLGLYCEROL LIPASE ABHD6"/>
    <property type="match status" value="1"/>
</dbReference>
<dbReference type="InterPro" id="IPR029058">
    <property type="entry name" value="AB_hydrolase_fold"/>
</dbReference>
<sequence length="271" mass="28826">MESTHEHLVEGTANALGLTVYEPGSPTALRPVVLLHGFASSSELNWVKSGWVRSLTEAGRKVLAVDLPGHGTSPAPEDLDAYTPSRMRADLLQLLMDHGAKTLSASDPLSGIDVVGYSLGARLAWEFGGTQPQLVNRLVLGGPASIDPLAAFDLNAAQQFLADGTSIADESTADLLRMAQTVESNDMFSLMSMIQAIKTEPFSPEQMVPTMPTLLVAGDGDALATTMPRLTELLATRETEKSVLWLAGRDHANAVTSREFRNAAVAFLGGK</sequence>
<gene>
    <name evidence="2" type="ORF">JOF46_002238</name>
</gene>
<keyword evidence="3" id="KW-1185">Reference proteome</keyword>
<dbReference type="RefSeq" id="WP_209907357.1">
    <property type="nucleotide sequence ID" value="NZ_BAAAMI010000006.1"/>
</dbReference>
<dbReference type="InterPro" id="IPR000073">
    <property type="entry name" value="AB_hydrolase_1"/>
</dbReference>